<dbReference type="GO" id="GO:0001681">
    <property type="term" value="F:sialate O-acetylesterase activity"/>
    <property type="evidence" value="ECO:0007669"/>
    <property type="project" value="InterPro"/>
</dbReference>
<feature type="domain" description="Sialate O-acetylesterase" evidence="2">
    <location>
        <begin position="104"/>
        <end position="350"/>
    </location>
</feature>
<dbReference type="AlphaFoldDB" id="A0A386HLS7"/>
<proteinExistence type="predicted"/>
<dbReference type="InterPro" id="IPR005181">
    <property type="entry name" value="SASA"/>
</dbReference>
<dbReference type="OrthoDB" id="9816001at2"/>
<dbReference type="EMBL" id="CP032489">
    <property type="protein sequence ID" value="AYD46576.1"/>
    <property type="molecule type" value="Genomic_DNA"/>
</dbReference>
<reference evidence="3 4" key="1">
    <citation type="submission" date="2018-09" db="EMBL/GenBank/DDBJ databases">
        <title>Arachidicoccus sp. nov., a bacterium isolated from soil.</title>
        <authorList>
            <person name="Weon H.-Y."/>
            <person name="Kwon S.-W."/>
            <person name="Lee S.A."/>
        </authorList>
    </citation>
    <scope>NUCLEOTIDE SEQUENCE [LARGE SCALE GENOMIC DNA]</scope>
    <source>
        <strain evidence="3 4">KIS59-12</strain>
    </source>
</reference>
<dbReference type="GO" id="GO:0005975">
    <property type="term" value="P:carbohydrate metabolic process"/>
    <property type="evidence" value="ECO:0007669"/>
    <property type="project" value="TreeGrafter"/>
</dbReference>
<dbReference type="Proteomes" id="UP000266118">
    <property type="component" value="Chromosome"/>
</dbReference>
<evidence type="ECO:0000313" key="4">
    <source>
        <dbReference type="Proteomes" id="UP000266118"/>
    </source>
</evidence>
<dbReference type="Pfam" id="PF03629">
    <property type="entry name" value="SASA"/>
    <property type="match status" value="1"/>
</dbReference>
<dbReference type="Gene3D" id="3.40.50.1110">
    <property type="entry name" value="SGNH hydrolase"/>
    <property type="match status" value="1"/>
</dbReference>
<dbReference type="KEGG" id="ark:D6B99_02455"/>
<dbReference type="SUPFAM" id="SSF52266">
    <property type="entry name" value="SGNH hydrolase"/>
    <property type="match status" value="1"/>
</dbReference>
<dbReference type="PANTHER" id="PTHR22901:SF0">
    <property type="entry name" value="SIALATE O-ACETYLESTERASE"/>
    <property type="match status" value="1"/>
</dbReference>
<dbReference type="InterPro" id="IPR039329">
    <property type="entry name" value="SIAE"/>
</dbReference>
<sequence>MKRYLCILIGLLIFGQSIAQIRLPHILSSGMVLQQKADVKLWGWAGPAEKIKITPSWTKDTIKTKSDGNGKWQITIHTPKAGGPYNIQFHGKNSITLQNVWLGEVWVCSGQSNMEFTYNWRKTKDVAADFATCNKYQLHFFQIPKTTAETPQENCDGSWVDCDSNTVKNFSAVAYFFGKKLNENLHVPIGLVSSNWGGTPAEVWTPDSVINNNSFLKEWQQKIKPTPWWPTESGLTYNAMIAPITKYKIAGTIWYQGESNVDTYESYATLFKSMISAWRKAWDTEFPFYFVQIAPYKYGTFNEGAQIRAAQTAALALPKTGMVVTSDLVTDTNDIHPHDKHDVGYRLADIALHDNYDLKQFDNFSPLYQSYTLKGNKVVIDLSNAKEGLHSKNGAVRDLYIAGEDGKFYPAEVRLNKDSITVYNKNVAAPKIVEYGFNNTQMGNIFNKGDMPVAPFKINIQ</sequence>
<dbReference type="PANTHER" id="PTHR22901">
    <property type="entry name" value="SIALATE O-ACETYLESTERASE"/>
    <property type="match status" value="1"/>
</dbReference>
<evidence type="ECO:0000313" key="3">
    <source>
        <dbReference type="EMBL" id="AYD46576.1"/>
    </source>
</evidence>
<keyword evidence="1" id="KW-0378">Hydrolase</keyword>
<name>A0A386HLS7_9BACT</name>
<protein>
    <submittedName>
        <fullName evidence="3">Sialate O-acetylesterase</fullName>
    </submittedName>
</protein>
<organism evidence="3 4">
    <name type="scientific">Arachidicoccus soli</name>
    <dbReference type="NCBI Taxonomy" id="2341117"/>
    <lineage>
        <taxon>Bacteria</taxon>
        <taxon>Pseudomonadati</taxon>
        <taxon>Bacteroidota</taxon>
        <taxon>Chitinophagia</taxon>
        <taxon>Chitinophagales</taxon>
        <taxon>Chitinophagaceae</taxon>
        <taxon>Arachidicoccus</taxon>
    </lineage>
</organism>
<dbReference type="InterPro" id="IPR036514">
    <property type="entry name" value="SGNH_hydro_sf"/>
</dbReference>
<dbReference type="RefSeq" id="WP_119984743.1">
    <property type="nucleotide sequence ID" value="NZ_CP032489.1"/>
</dbReference>
<accession>A0A386HLS7</accession>
<gene>
    <name evidence="3" type="ORF">D6B99_02455</name>
</gene>
<keyword evidence="4" id="KW-1185">Reference proteome</keyword>
<evidence type="ECO:0000256" key="1">
    <source>
        <dbReference type="ARBA" id="ARBA00022801"/>
    </source>
</evidence>
<evidence type="ECO:0000259" key="2">
    <source>
        <dbReference type="Pfam" id="PF03629"/>
    </source>
</evidence>